<dbReference type="EMBL" id="JAUSVX010000012">
    <property type="protein sequence ID" value="MDQ0472385.1"/>
    <property type="molecule type" value="Genomic_DNA"/>
</dbReference>
<feature type="domain" description="SGNH hydrolase-type esterase" evidence="1">
    <location>
        <begin position="19"/>
        <end position="220"/>
    </location>
</feature>
<dbReference type="PANTHER" id="PTHR30383">
    <property type="entry name" value="THIOESTERASE 1/PROTEASE 1/LYSOPHOSPHOLIPASE L1"/>
    <property type="match status" value="1"/>
</dbReference>
<evidence type="ECO:0000259" key="1">
    <source>
        <dbReference type="Pfam" id="PF13472"/>
    </source>
</evidence>
<comment type="caution">
    <text evidence="2">The sequence shown here is derived from an EMBL/GenBank/DDBJ whole genome shotgun (WGS) entry which is preliminary data.</text>
</comment>
<sequence length="237" mass="24616">MAPSSTPPAPETAPRRILVFGDSNSWGYIPRSDDLPSERFPKARQWPFVMEAALGPGHEIVVDALSGRTTDHPDPQLVKLTGAGLDGSAALPAVVGAHLPLDLVVIMLGTNDTKAAFARSAFRIALGAGRLVDIVQSSGQMFGGGWYAYPAPRVLLVAPPPLARTMTPNMAEEFAGGYERSIGLAAAYRAVAEAAGAAFFDAGSVIGTDGVDGVHFTAETQHRLGTALAEAVRAALG</sequence>
<dbReference type="InterPro" id="IPR051532">
    <property type="entry name" value="Ester_Hydrolysis_Enzymes"/>
</dbReference>
<gene>
    <name evidence="2" type="ORF">QO011_005414</name>
</gene>
<keyword evidence="3" id="KW-1185">Reference proteome</keyword>
<dbReference type="SUPFAM" id="SSF52266">
    <property type="entry name" value="SGNH hydrolase"/>
    <property type="match status" value="1"/>
</dbReference>
<dbReference type="InterPro" id="IPR013830">
    <property type="entry name" value="SGNH_hydro"/>
</dbReference>
<reference evidence="2 3" key="1">
    <citation type="submission" date="2023-07" db="EMBL/GenBank/DDBJ databases">
        <title>Genomic Encyclopedia of Type Strains, Phase IV (KMG-IV): sequencing the most valuable type-strain genomes for metagenomic binning, comparative biology and taxonomic classification.</title>
        <authorList>
            <person name="Goeker M."/>
        </authorList>
    </citation>
    <scope>NUCLEOTIDE SEQUENCE [LARGE SCALE GENOMIC DNA]</scope>
    <source>
        <strain evidence="2 3">DSM 19619</strain>
    </source>
</reference>
<accession>A0ABU0JDM2</accession>
<proteinExistence type="predicted"/>
<dbReference type="Gene3D" id="3.40.50.1110">
    <property type="entry name" value="SGNH hydrolase"/>
    <property type="match status" value="1"/>
</dbReference>
<dbReference type="RefSeq" id="WP_307279153.1">
    <property type="nucleotide sequence ID" value="NZ_JAUSVX010000012.1"/>
</dbReference>
<protein>
    <submittedName>
        <fullName evidence="2">Lysophospholipase L1-like esterase</fullName>
    </submittedName>
</protein>
<dbReference type="InterPro" id="IPR036514">
    <property type="entry name" value="SGNH_hydro_sf"/>
</dbReference>
<dbReference type="Pfam" id="PF13472">
    <property type="entry name" value="Lipase_GDSL_2"/>
    <property type="match status" value="1"/>
</dbReference>
<evidence type="ECO:0000313" key="2">
    <source>
        <dbReference type="EMBL" id="MDQ0472385.1"/>
    </source>
</evidence>
<evidence type="ECO:0000313" key="3">
    <source>
        <dbReference type="Proteomes" id="UP001242480"/>
    </source>
</evidence>
<organism evidence="2 3">
    <name type="scientific">Labrys wisconsinensis</name>
    <dbReference type="NCBI Taxonomy" id="425677"/>
    <lineage>
        <taxon>Bacteria</taxon>
        <taxon>Pseudomonadati</taxon>
        <taxon>Pseudomonadota</taxon>
        <taxon>Alphaproteobacteria</taxon>
        <taxon>Hyphomicrobiales</taxon>
        <taxon>Xanthobacteraceae</taxon>
        <taxon>Labrys</taxon>
    </lineage>
</organism>
<dbReference type="Proteomes" id="UP001242480">
    <property type="component" value="Unassembled WGS sequence"/>
</dbReference>
<dbReference type="PANTHER" id="PTHR30383:SF29">
    <property type="entry name" value="SGNH HYDROLASE-TYPE ESTERASE DOMAIN-CONTAINING PROTEIN"/>
    <property type="match status" value="1"/>
</dbReference>
<name>A0ABU0JDM2_9HYPH</name>